<accession>A0A5D4RLS5</accession>
<dbReference type="GO" id="GO:0006355">
    <property type="term" value="P:regulation of DNA-templated transcription"/>
    <property type="evidence" value="ECO:0007669"/>
    <property type="project" value="InterPro"/>
</dbReference>
<dbReference type="GO" id="GO:0003677">
    <property type="term" value="F:DNA binding"/>
    <property type="evidence" value="ECO:0007669"/>
    <property type="project" value="UniProtKB-KW"/>
</dbReference>
<dbReference type="InterPro" id="IPR036281">
    <property type="entry name" value="SinR/SinI_dimer_dom_sf"/>
</dbReference>
<dbReference type="GO" id="GO:0046983">
    <property type="term" value="F:protein dimerization activity"/>
    <property type="evidence" value="ECO:0007669"/>
    <property type="project" value="InterPro"/>
</dbReference>
<comment type="caution">
    <text evidence="2">The sequence shown here is derived from an EMBL/GenBank/DDBJ whole genome shotgun (WGS) entry which is preliminary data.</text>
</comment>
<keyword evidence="2" id="KW-0238">DNA-binding</keyword>
<evidence type="ECO:0000313" key="3">
    <source>
        <dbReference type="Proteomes" id="UP000322139"/>
    </source>
</evidence>
<feature type="domain" description="Sin" evidence="1">
    <location>
        <begin position="1"/>
        <end position="36"/>
    </location>
</feature>
<sequence>MGENAQIDPEWRLLIQQARHLGLTKEEVRRFIKDSNSSDTPLKIQQAKKLKQKGVKKYIVHTQQQR</sequence>
<evidence type="ECO:0000313" key="2">
    <source>
        <dbReference type="EMBL" id="TYS51940.1"/>
    </source>
</evidence>
<dbReference type="RefSeq" id="WP_148972930.1">
    <property type="nucleotide sequence ID" value="NZ_JBNIKU010000012.1"/>
</dbReference>
<protein>
    <submittedName>
        <fullName evidence="2">DNA-binding anti-repressor SinI</fullName>
    </submittedName>
</protein>
<evidence type="ECO:0000259" key="1">
    <source>
        <dbReference type="PROSITE" id="PS51500"/>
    </source>
</evidence>
<dbReference type="EMBL" id="VTER01000001">
    <property type="protein sequence ID" value="TYS51940.1"/>
    <property type="molecule type" value="Genomic_DNA"/>
</dbReference>
<name>A0A5D4RLS5_9BACI</name>
<proteinExistence type="predicted"/>
<dbReference type="PROSITE" id="PS51500">
    <property type="entry name" value="SIN"/>
    <property type="match status" value="1"/>
</dbReference>
<dbReference type="InterPro" id="IPR010981">
    <property type="entry name" value="SinR/SinI_dimer_dom"/>
</dbReference>
<dbReference type="Proteomes" id="UP000322139">
    <property type="component" value="Unassembled WGS sequence"/>
</dbReference>
<organism evidence="2 3">
    <name type="scientific">Bacillus infantis</name>
    <dbReference type="NCBI Taxonomy" id="324767"/>
    <lineage>
        <taxon>Bacteria</taxon>
        <taxon>Bacillati</taxon>
        <taxon>Bacillota</taxon>
        <taxon>Bacilli</taxon>
        <taxon>Bacillales</taxon>
        <taxon>Bacillaceae</taxon>
        <taxon>Bacillus</taxon>
    </lineage>
</organism>
<dbReference type="Pfam" id="PF08671">
    <property type="entry name" value="SinI"/>
    <property type="match status" value="1"/>
</dbReference>
<dbReference type="AlphaFoldDB" id="A0A5D4RLS5"/>
<dbReference type="SUPFAM" id="SSF47406">
    <property type="entry name" value="SinR repressor dimerisation domain-like"/>
    <property type="match status" value="1"/>
</dbReference>
<gene>
    <name evidence="2" type="primary">sinI</name>
    <name evidence="2" type="ORF">FZD51_00360</name>
</gene>
<reference evidence="2 3" key="1">
    <citation type="submission" date="2019-08" db="EMBL/GenBank/DDBJ databases">
        <title>Bacillus genomes from the desert of Cuatro Cienegas, Coahuila.</title>
        <authorList>
            <person name="Olmedo-Alvarez G."/>
        </authorList>
    </citation>
    <scope>NUCLEOTIDE SEQUENCE [LARGE SCALE GENOMIC DNA]</scope>
    <source>
        <strain evidence="2 3">CH446_14T</strain>
    </source>
</reference>